<organism evidence="1 2">
    <name type="scientific">Hymenobacter nitidus</name>
    <dbReference type="NCBI Taxonomy" id="2880929"/>
    <lineage>
        <taxon>Bacteria</taxon>
        <taxon>Pseudomonadati</taxon>
        <taxon>Bacteroidota</taxon>
        <taxon>Cytophagia</taxon>
        <taxon>Cytophagales</taxon>
        <taxon>Hymenobacteraceae</taxon>
        <taxon>Hymenobacter</taxon>
    </lineage>
</organism>
<keyword evidence="2" id="KW-1185">Reference proteome</keyword>
<dbReference type="InterPro" id="IPR007729">
    <property type="entry name" value="DGOK"/>
</dbReference>
<dbReference type="EMBL" id="JAJADQ010000004">
    <property type="protein sequence ID" value="MCB2378001.1"/>
    <property type="molecule type" value="Genomic_DNA"/>
</dbReference>
<gene>
    <name evidence="1" type="ORF">LGH70_10440</name>
</gene>
<dbReference type="Proteomes" id="UP001165297">
    <property type="component" value="Unassembled WGS sequence"/>
</dbReference>
<accession>A0ABS8ACI0</accession>
<reference evidence="1" key="1">
    <citation type="submission" date="2021-10" db="EMBL/GenBank/DDBJ databases">
        <authorList>
            <person name="Dean J.D."/>
            <person name="Kim M.K."/>
            <person name="Newey C.N."/>
            <person name="Stoker T.S."/>
            <person name="Thompson D.W."/>
            <person name="Grose J.H."/>
        </authorList>
    </citation>
    <scope>NUCLEOTIDE SEQUENCE</scope>
    <source>
        <strain evidence="1">BT635</strain>
    </source>
</reference>
<dbReference type="InterPro" id="IPR042258">
    <property type="entry name" value="DGOK_N"/>
</dbReference>
<dbReference type="Gene3D" id="3.30.420.300">
    <property type="entry name" value="2-keto-3-deoxy-galactonokinase, substrate binding domain"/>
    <property type="match status" value="1"/>
</dbReference>
<dbReference type="Pfam" id="PF05035">
    <property type="entry name" value="DGOK"/>
    <property type="match status" value="1"/>
</dbReference>
<evidence type="ECO:0000313" key="1">
    <source>
        <dbReference type="EMBL" id="MCB2378001.1"/>
    </source>
</evidence>
<comment type="caution">
    <text evidence="1">The sequence shown here is derived from an EMBL/GenBank/DDBJ whole genome shotgun (WGS) entry which is preliminary data.</text>
</comment>
<name>A0ABS8ACI0_9BACT</name>
<dbReference type="RefSeq" id="WP_226185225.1">
    <property type="nucleotide sequence ID" value="NZ_JAJADQ010000004.1"/>
</dbReference>
<evidence type="ECO:0000313" key="2">
    <source>
        <dbReference type="Proteomes" id="UP001165297"/>
    </source>
</evidence>
<protein>
    <submittedName>
        <fullName evidence="1">2-dehydro-3-deoxygalactonokinase</fullName>
    </submittedName>
</protein>
<dbReference type="InterPro" id="IPR042257">
    <property type="entry name" value="DGOK_C"/>
</dbReference>
<dbReference type="Gene3D" id="3.30.420.310">
    <property type="entry name" value="2-keto-3-deoxy-galactonokinase, C-terminal domain"/>
    <property type="match status" value="1"/>
</dbReference>
<sequence>MQELKHFLSCDWGTSSFRLKLVELPGLRVVATEKSDEGNAATFEQWQQTGQPPEQRLGFYLRILRQHLASLEQQAGRPLAGLPVVVSGMASSTVGMLELPYKPLPFAADGSDLTTELLPARPDFDHPVLLVSGAQTADDVMRGEEVQLVGCGFATSEQPQLFLHPGTHAKHVVVQHGQAIALKTFMTGEVFALLSGKSILASAVEKNDDFEHPAHRKAFTQGVQASRQGNLLHNAFLVRTNGLFDKLSAPENFHYLSGLLIGYELSSFPTDFTGPVVLAGEAALISSYEVALRLLGITDRVASVTVKGAEEVTLRGQAAVLQRAIDLGQLTSPKA</sequence>
<proteinExistence type="predicted"/>